<sequence>MAKETTTPTPAPPNEPPRSTVTPEQHIEPAQPSIPPPPPTTTPSLHKFPLFHQLLSRMNAPLPSPSSPHFAPFRSMLSDPMPLRAGEVDVLASMSDRLFAELPLFFPGSRLSEFLNQARLLATCPASFGRARRAWEALVCAFVGGGIAIKALNGAFGDVGCYAWAFFKRAYALLPELMFCGGGGDDAVVAIRAVLGMVMFCYRGWAAGRMMGVLLGVVGRMMQMCVSGGKRDAEMERCYRVAFVLDAEMSAGFGIPSLMEPPDLDDDGLQGVDDPVECTFRHRVALAAVQFQVYKTLFASSADEPTPEDIAQLWQSLEQWRNNALGHVRPECTHNKGLVLDDPATTVHLIFYSTAMTLNWVTSRSLMRSGYSADDEVRRKALRLSQAKCAEAARLVVSLVVEGVGPQQFLDFWRMLRYPLAAALVLASATIDTDDPIEGEMNYAALLSFVDYVRTWADREGCNVDALAQGCSEVIKLVERTIPLSTEISADDRPERFNQLVRDYANPMWLAQSLMSDLDGQNGVAGQLGEILGTPTSGRYGSFVPESLRPETYALTFSYD</sequence>
<evidence type="ECO:0000256" key="5">
    <source>
        <dbReference type="ARBA" id="ARBA00023242"/>
    </source>
</evidence>
<keyword evidence="4" id="KW-0804">Transcription</keyword>
<protein>
    <recommendedName>
        <fullName evidence="9">Transcription factor domain-containing protein</fullName>
    </recommendedName>
</protein>
<dbReference type="PANTHER" id="PTHR46910:SF37">
    <property type="entry name" value="ZN(II)2CYS6 TRANSCRIPTION FACTOR (EUROFUNG)"/>
    <property type="match status" value="1"/>
</dbReference>
<evidence type="ECO:0000256" key="1">
    <source>
        <dbReference type="ARBA" id="ARBA00004123"/>
    </source>
</evidence>
<dbReference type="Proteomes" id="UP001239445">
    <property type="component" value="Unassembled WGS sequence"/>
</dbReference>
<evidence type="ECO:0000256" key="2">
    <source>
        <dbReference type="ARBA" id="ARBA00023015"/>
    </source>
</evidence>
<gene>
    <name evidence="7" type="ORF">QBC47DRAFT_418430</name>
</gene>
<proteinExistence type="predicted"/>
<name>A0AAJ0F498_9PEZI</name>
<evidence type="ECO:0000256" key="4">
    <source>
        <dbReference type="ARBA" id="ARBA00023163"/>
    </source>
</evidence>
<organism evidence="7 8">
    <name type="scientific">Echria macrotheca</name>
    <dbReference type="NCBI Taxonomy" id="438768"/>
    <lineage>
        <taxon>Eukaryota</taxon>
        <taxon>Fungi</taxon>
        <taxon>Dikarya</taxon>
        <taxon>Ascomycota</taxon>
        <taxon>Pezizomycotina</taxon>
        <taxon>Sordariomycetes</taxon>
        <taxon>Sordariomycetidae</taxon>
        <taxon>Sordariales</taxon>
        <taxon>Schizotheciaceae</taxon>
        <taxon>Echria</taxon>
    </lineage>
</organism>
<keyword evidence="8" id="KW-1185">Reference proteome</keyword>
<comment type="subcellular location">
    <subcellularLocation>
        <location evidence="1">Nucleus</location>
    </subcellularLocation>
</comment>
<dbReference type="InterPro" id="IPR050987">
    <property type="entry name" value="AtrR-like"/>
</dbReference>
<keyword evidence="2" id="KW-0805">Transcription regulation</keyword>
<accession>A0AAJ0F498</accession>
<feature type="compositionally biased region" description="Pro residues" evidence="6">
    <location>
        <begin position="32"/>
        <end position="41"/>
    </location>
</feature>
<evidence type="ECO:0000313" key="7">
    <source>
        <dbReference type="EMBL" id="KAK1750133.1"/>
    </source>
</evidence>
<dbReference type="EMBL" id="MU839849">
    <property type="protein sequence ID" value="KAK1750133.1"/>
    <property type="molecule type" value="Genomic_DNA"/>
</dbReference>
<dbReference type="CDD" id="cd12148">
    <property type="entry name" value="fungal_TF_MHR"/>
    <property type="match status" value="1"/>
</dbReference>
<dbReference type="GO" id="GO:0003677">
    <property type="term" value="F:DNA binding"/>
    <property type="evidence" value="ECO:0007669"/>
    <property type="project" value="UniProtKB-KW"/>
</dbReference>
<evidence type="ECO:0000313" key="8">
    <source>
        <dbReference type="Proteomes" id="UP001239445"/>
    </source>
</evidence>
<dbReference type="GO" id="GO:0003700">
    <property type="term" value="F:DNA-binding transcription factor activity"/>
    <property type="evidence" value="ECO:0007669"/>
    <property type="project" value="InterPro"/>
</dbReference>
<evidence type="ECO:0000256" key="6">
    <source>
        <dbReference type="SAM" id="MobiDB-lite"/>
    </source>
</evidence>
<evidence type="ECO:0008006" key="9">
    <source>
        <dbReference type="Google" id="ProtNLM"/>
    </source>
</evidence>
<dbReference type="GO" id="GO:0005634">
    <property type="term" value="C:nucleus"/>
    <property type="evidence" value="ECO:0007669"/>
    <property type="project" value="UniProtKB-SubCell"/>
</dbReference>
<keyword evidence="5" id="KW-0539">Nucleus</keyword>
<reference evidence="7" key="1">
    <citation type="submission" date="2023-06" db="EMBL/GenBank/DDBJ databases">
        <title>Genome-scale phylogeny and comparative genomics of the fungal order Sordariales.</title>
        <authorList>
            <consortium name="Lawrence Berkeley National Laboratory"/>
            <person name="Hensen N."/>
            <person name="Bonometti L."/>
            <person name="Westerberg I."/>
            <person name="Brannstrom I.O."/>
            <person name="Guillou S."/>
            <person name="Cros-Aarteil S."/>
            <person name="Calhoun S."/>
            <person name="Haridas S."/>
            <person name="Kuo A."/>
            <person name="Mondo S."/>
            <person name="Pangilinan J."/>
            <person name="Riley R."/>
            <person name="Labutti K."/>
            <person name="Andreopoulos B."/>
            <person name="Lipzen A."/>
            <person name="Chen C."/>
            <person name="Yanf M."/>
            <person name="Daum C."/>
            <person name="Ng V."/>
            <person name="Clum A."/>
            <person name="Steindorff A."/>
            <person name="Ohm R."/>
            <person name="Martin F."/>
            <person name="Silar P."/>
            <person name="Natvig D."/>
            <person name="Lalanne C."/>
            <person name="Gautier V."/>
            <person name="Ament-Velasquez S.L."/>
            <person name="Kruys A."/>
            <person name="Hutchinson M.I."/>
            <person name="Powell A.J."/>
            <person name="Barry K."/>
            <person name="Miller A.N."/>
            <person name="Grigoriev I.V."/>
            <person name="Debuchy R."/>
            <person name="Gladieux P."/>
            <person name="Thoren M.H."/>
            <person name="Johannesson H."/>
        </authorList>
    </citation>
    <scope>NUCLEOTIDE SEQUENCE</scope>
    <source>
        <strain evidence="7">PSN4</strain>
    </source>
</reference>
<keyword evidence="3" id="KW-0238">DNA-binding</keyword>
<evidence type="ECO:0000256" key="3">
    <source>
        <dbReference type="ARBA" id="ARBA00023125"/>
    </source>
</evidence>
<comment type="caution">
    <text evidence="7">The sequence shown here is derived from an EMBL/GenBank/DDBJ whole genome shotgun (WGS) entry which is preliminary data.</text>
</comment>
<feature type="region of interest" description="Disordered" evidence="6">
    <location>
        <begin position="1"/>
        <end position="46"/>
    </location>
</feature>
<dbReference type="PANTHER" id="PTHR46910">
    <property type="entry name" value="TRANSCRIPTION FACTOR PDR1"/>
    <property type="match status" value="1"/>
</dbReference>
<dbReference type="AlphaFoldDB" id="A0AAJ0F498"/>